<feature type="chain" id="PRO_5045198633" description="GH16 domain-containing protein" evidence="2">
    <location>
        <begin position="27"/>
        <end position="395"/>
    </location>
</feature>
<dbReference type="InterPro" id="IPR050546">
    <property type="entry name" value="Glycosyl_Hydrlase_16"/>
</dbReference>
<comment type="caution">
    <text evidence="4">The sequence shown here is derived from an EMBL/GenBank/DDBJ whole genome shotgun (WGS) entry which is preliminary data.</text>
</comment>
<evidence type="ECO:0000259" key="3">
    <source>
        <dbReference type="PROSITE" id="PS51762"/>
    </source>
</evidence>
<evidence type="ECO:0000313" key="5">
    <source>
        <dbReference type="Proteomes" id="UP001501676"/>
    </source>
</evidence>
<accession>A0ABP6T7C5</accession>
<comment type="similarity">
    <text evidence="1">Belongs to the glycosyl hydrolase 16 family.</text>
</comment>
<dbReference type="Gene3D" id="2.60.120.200">
    <property type="match status" value="1"/>
</dbReference>
<evidence type="ECO:0000256" key="2">
    <source>
        <dbReference type="SAM" id="SignalP"/>
    </source>
</evidence>
<sequence>MRRRVIVAVLAVLTALVVAPMPPAVAADVVLDALTVAATAEEGQALSATARLRSTGGPVTVEAITVAVRDSEGAHFDFPGARAGEVPADGLTFTTGSRTFPAGDYEILVAVRVAGRWVGLTPHRYLTVRTNPVTFRQEFSGPSAAGPNYGLSTAMWFADPCRPGDCTGGLTRYSPDQARLDGRGHLALVAERVADTDTRCGGSSCRYASARLTMLDWTGNDGVAAWSQQGGHFAVRLKAPAGRGLRPALRTIGADRAGAAQASGEQASAERAASGTIDVVEAPGHRLESVRQRASGGVSDLEFSRTSPLPDGGRTTDWHVYALDWRSGPDGYLRWSVDGAVTAELTAARAGTAWTTFRRPHTLVLELAVDDPDTTARFPATALVDWVRVQRYPIR</sequence>
<feature type="signal peptide" evidence="2">
    <location>
        <begin position="1"/>
        <end position="26"/>
    </location>
</feature>
<dbReference type="PANTHER" id="PTHR10963">
    <property type="entry name" value="GLYCOSYL HYDROLASE-RELATED"/>
    <property type="match status" value="1"/>
</dbReference>
<feature type="domain" description="GH16" evidence="3">
    <location>
        <begin position="115"/>
        <end position="395"/>
    </location>
</feature>
<dbReference type="InterPro" id="IPR013320">
    <property type="entry name" value="ConA-like_dom_sf"/>
</dbReference>
<dbReference type="EMBL" id="BAAAYN010000047">
    <property type="protein sequence ID" value="GAA3395077.1"/>
    <property type="molecule type" value="Genomic_DNA"/>
</dbReference>
<dbReference type="RefSeq" id="WP_345732254.1">
    <property type="nucleotide sequence ID" value="NZ_BAAAYN010000047.1"/>
</dbReference>
<dbReference type="InterPro" id="IPR000757">
    <property type="entry name" value="Beta-glucanase-like"/>
</dbReference>
<keyword evidence="5" id="KW-1185">Reference proteome</keyword>
<dbReference type="PROSITE" id="PS51762">
    <property type="entry name" value="GH16_2"/>
    <property type="match status" value="1"/>
</dbReference>
<name>A0ABP6T7C5_9ACTN</name>
<dbReference type="CDD" id="cd08023">
    <property type="entry name" value="GH16_laminarinase_like"/>
    <property type="match status" value="1"/>
</dbReference>
<evidence type="ECO:0000256" key="1">
    <source>
        <dbReference type="ARBA" id="ARBA00006865"/>
    </source>
</evidence>
<proteinExistence type="inferred from homology"/>
<dbReference type="Proteomes" id="UP001501676">
    <property type="component" value="Unassembled WGS sequence"/>
</dbReference>
<evidence type="ECO:0000313" key="4">
    <source>
        <dbReference type="EMBL" id="GAA3395077.1"/>
    </source>
</evidence>
<gene>
    <name evidence="4" type="ORF">GCM10020369_66860</name>
</gene>
<dbReference type="PANTHER" id="PTHR10963:SF55">
    <property type="entry name" value="GLYCOSIDE HYDROLASE FAMILY 16 PROTEIN"/>
    <property type="match status" value="1"/>
</dbReference>
<dbReference type="SUPFAM" id="SSF49899">
    <property type="entry name" value="Concanavalin A-like lectins/glucanases"/>
    <property type="match status" value="1"/>
</dbReference>
<protein>
    <recommendedName>
        <fullName evidence="3">GH16 domain-containing protein</fullName>
    </recommendedName>
</protein>
<reference evidence="5" key="1">
    <citation type="journal article" date="2019" name="Int. J. Syst. Evol. Microbiol.">
        <title>The Global Catalogue of Microorganisms (GCM) 10K type strain sequencing project: providing services to taxonomists for standard genome sequencing and annotation.</title>
        <authorList>
            <consortium name="The Broad Institute Genomics Platform"/>
            <consortium name="The Broad Institute Genome Sequencing Center for Infectious Disease"/>
            <person name="Wu L."/>
            <person name="Ma J."/>
        </authorList>
    </citation>
    <scope>NUCLEOTIDE SEQUENCE [LARGE SCALE GENOMIC DNA]</scope>
    <source>
        <strain evidence="5">JCM 9458</strain>
    </source>
</reference>
<organism evidence="4 5">
    <name type="scientific">Cryptosporangium minutisporangium</name>
    <dbReference type="NCBI Taxonomy" id="113569"/>
    <lineage>
        <taxon>Bacteria</taxon>
        <taxon>Bacillati</taxon>
        <taxon>Actinomycetota</taxon>
        <taxon>Actinomycetes</taxon>
        <taxon>Cryptosporangiales</taxon>
        <taxon>Cryptosporangiaceae</taxon>
        <taxon>Cryptosporangium</taxon>
    </lineage>
</organism>
<keyword evidence="2" id="KW-0732">Signal</keyword>